<protein>
    <submittedName>
        <fullName evidence="1">Uncharacterized protein</fullName>
    </submittedName>
</protein>
<keyword evidence="2" id="KW-1185">Reference proteome</keyword>
<accession>A0AAN9KW84</accession>
<evidence type="ECO:0000313" key="1">
    <source>
        <dbReference type="EMBL" id="KAK7325030.1"/>
    </source>
</evidence>
<evidence type="ECO:0000313" key="2">
    <source>
        <dbReference type="Proteomes" id="UP001367508"/>
    </source>
</evidence>
<dbReference type="EMBL" id="JAYMYQ010000006">
    <property type="protein sequence ID" value="KAK7325030.1"/>
    <property type="molecule type" value="Genomic_DNA"/>
</dbReference>
<proteinExistence type="predicted"/>
<comment type="caution">
    <text evidence="1">The sequence shown here is derived from an EMBL/GenBank/DDBJ whole genome shotgun (WGS) entry which is preliminary data.</text>
</comment>
<dbReference type="AlphaFoldDB" id="A0AAN9KW84"/>
<reference evidence="1 2" key="1">
    <citation type="submission" date="2024-01" db="EMBL/GenBank/DDBJ databases">
        <title>The genomes of 5 underutilized Papilionoideae crops provide insights into root nodulation and disease resistanc.</title>
        <authorList>
            <person name="Jiang F."/>
        </authorList>
    </citation>
    <scope>NUCLEOTIDE SEQUENCE [LARGE SCALE GENOMIC DNA]</scope>
    <source>
        <strain evidence="1">LVBAO_FW01</strain>
        <tissue evidence="1">Leaves</tissue>
    </source>
</reference>
<sequence length="161" mass="18666">MNLQCPQNFFNHLILLVSQTKQDGSISGGDGSEQFCGNTQHKKPLLYRHEFVRCCVILYTILTTSSTNLWRMILMIVLYKPNFDGKNSDESFFMADSHPSYRKEHRMHNEIASCSLLLEELLPSLISDITQLKKENQIRDTTLQVPSILFQDKIMSKFYNN</sequence>
<gene>
    <name evidence="1" type="ORF">VNO77_29055</name>
</gene>
<name>A0AAN9KW84_CANGL</name>
<dbReference type="Proteomes" id="UP001367508">
    <property type="component" value="Unassembled WGS sequence"/>
</dbReference>
<organism evidence="1 2">
    <name type="scientific">Canavalia gladiata</name>
    <name type="common">Sword bean</name>
    <name type="synonym">Dolichos gladiatus</name>
    <dbReference type="NCBI Taxonomy" id="3824"/>
    <lineage>
        <taxon>Eukaryota</taxon>
        <taxon>Viridiplantae</taxon>
        <taxon>Streptophyta</taxon>
        <taxon>Embryophyta</taxon>
        <taxon>Tracheophyta</taxon>
        <taxon>Spermatophyta</taxon>
        <taxon>Magnoliopsida</taxon>
        <taxon>eudicotyledons</taxon>
        <taxon>Gunneridae</taxon>
        <taxon>Pentapetalae</taxon>
        <taxon>rosids</taxon>
        <taxon>fabids</taxon>
        <taxon>Fabales</taxon>
        <taxon>Fabaceae</taxon>
        <taxon>Papilionoideae</taxon>
        <taxon>50 kb inversion clade</taxon>
        <taxon>NPAAA clade</taxon>
        <taxon>indigoferoid/millettioid clade</taxon>
        <taxon>Phaseoleae</taxon>
        <taxon>Canavalia</taxon>
    </lineage>
</organism>